<evidence type="ECO:0000313" key="4">
    <source>
        <dbReference type="Proteomes" id="UP000318509"/>
    </source>
</evidence>
<dbReference type="Gene3D" id="1.10.1670.40">
    <property type="match status" value="1"/>
</dbReference>
<evidence type="ECO:0000313" key="3">
    <source>
        <dbReference type="EMBL" id="TMI88798.1"/>
    </source>
</evidence>
<comment type="caution">
    <text evidence="3">The sequence shown here is derived from an EMBL/GenBank/DDBJ whole genome shotgun (WGS) entry which is preliminary data.</text>
</comment>
<dbReference type="GO" id="GO:0032993">
    <property type="term" value="C:protein-DNA complex"/>
    <property type="evidence" value="ECO:0007669"/>
    <property type="project" value="TreeGrafter"/>
</dbReference>
<evidence type="ECO:0000256" key="1">
    <source>
        <dbReference type="ARBA" id="ARBA00022763"/>
    </source>
</evidence>
<dbReference type="EMBL" id="VBAK01000135">
    <property type="protein sequence ID" value="TMI88798.1"/>
    <property type="molecule type" value="Genomic_DNA"/>
</dbReference>
<dbReference type="PANTHER" id="PTHR43003:SF5">
    <property type="entry name" value="DNA-3-METHYLADENINE GLYCOSYLASE"/>
    <property type="match status" value="1"/>
</dbReference>
<dbReference type="GO" id="GO:0043916">
    <property type="term" value="F:DNA-7-methylguanine glycosylase activity"/>
    <property type="evidence" value="ECO:0007669"/>
    <property type="project" value="TreeGrafter"/>
</dbReference>
<dbReference type="InterPro" id="IPR011257">
    <property type="entry name" value="DNA_glycosylase"/>
</dbReference>
<gene>
    <name evidence="3" type="ORF">E6H00_11660</name>
</gene>
<accession>A0A537JZ40</accession>
<name>A0A537JZ40_9BACT</name>
<keyword evidence="1" id="KW-0227">DNA damage</keyword>
<evidence type="ECO:0000256" key="2">
    <source>
        <dbReference type="ARBA" id="ARBA00023204"/>
    </source>
</evidence>
<dbReference type="GO" id="GO:0006307">
    <property type="term" value="P:DNA alkylation repair"/>
    <property type="evidence" value="ECO:0007669"/>
    <property type="project" value="TreeGrafter"/>
</dbReference>
<protein>
    <submittedName>
        <fullName evidence="3">DNA-3-methyladenine glycosylase 2 family protein</fullName>
    </submittedName>
</protein>
<keyword evidence="2" id="KW-0234">DNA repair</keyword>
<sequence>MKRTGPFRLPRPGKVASIRDLATKVADGTVPLDRIARLPDEEVITRLSVVRGIGRWTAEMFLIFQLRRLDVWPVEDYGVRKGYSLAYGLRDLLTPKQLEAEGERFRPYRTVAAWYCWQAVHEQRKPRQ</sequence>
<organism evidence="3 4">
    <name type="scientific">Candidatus Segetimicrobium genomatis</name>
    <dbReference type="NCBI Taxonomy" id="2569760"/>
    <lineage>
        <taxon>Bacteria</taxon>
        <taxon>Bacillati</taxon>
        <taxon>Candidatus Sysuimicrobiota</taxon>
        <taxon>Candidatus Sysuimicrobiia</taxon>
        <taxon>Candidatus Sysuimicrobiales</taxon>
        <taxon>Candidatus Segetimicrobiaceae</taxon>
        <taxon>Candidatus Segetimicrobium</taxon>
    </lineage>
</organism>
<reference evidence="3 4" key="1">
    <citation type="journal article" date="2019" name="Nat. Microbiol.">
        <title>Mediterranean grassland soil C-N compound turnover is dependent on rainfall and depth, and is mediated by genomically divergent microorganisms.</title>
        <authorList>
            <person name="Diamond S."/>
            <person name="Andeer P.F."/>
            <person name="Li Z."/>
            <person name="Crits-Christoph A."/>
            <person name="Burstein D."/>
            <person name="Anantharaman K."/>
            <person name="Lane K.R."/>
            <person name="Thomas B.C."/>
            <person name="Pan C."/>
            <person name="Northen T.R."/>
            <person name="Banfield J.F."/>
        </authorList>
    </citation>
    <scope>NUCLEOTIDE SEQUENCE [LARGE SCALE GENOMIC DNA]</scope>
    <source>
        <strain evidence="3">NP_3</strain>
    </source>
</reference>
<dbReference type="InterPro" id="IPR051912">
    <property type="entry name" value="Alkylbase_DNA_Glycosylase/TA"/>
</dbReference>
<dbReference type="Gene3D" id="1.10.340.30">
    <property type="entry name" value="Hypothetical protein, domain 2"/>
    <property type="match status" value="1"/>
</dbReference>
<dbReference type="GO" id="GO:0008725">
    <property type="term" value="F:DNA-3-methyladenine glycosylase activity"/>
    <property type="evidence" value="ECO:0007669"/>
    <property type="project" value="TreeGrafter"/>
</dbReference>
<dbReference type="Proteomes" id="UP000318509">
    <property type="component" value="Unassembled WGS sequence"/>
</dbReference>
<dbReference type="GO" id="GO:0006285">
    <property type="term" value="P:base-excision repair, AP site formation"/>
    <property type="evidence" value="ECO:0007669"/>
    <property type="project" value="TreeGrafter"/>
</dbReference>
<dbReference type="PANTHER" id="PTHR43003">
    <property type="entry name" value="DNA-3-METHYLADENINE GLYCOSYLASE"/>
    <property type="match status" value="1"/>
</dbReference>
<proteinExistence type="predicted"/>
<dbReference type="SUPFAM" id="SSF48150">
    <property type="entry name" value="DNA-glycosylase"/>
    <property type="match status" value="1"/>
</dbReference>
<dbReference type="AlphaFoldDB" id="A0A537JZ40"/>
<dbReference type="GO" id="GO:0032131">
    <property type="term" value="F:alkylated DNA binding"/>
    <property type="evidence" value="ECO:0007669"/>
    <property type="project" value="TreeGrafter"/>
</dbReference>